<comment type="caution">
    <text evidence="1">The sequence shown here is derived from an EMBL/GenBank/DDBJ whole genome shotgun (WGS) entry which is preliminary data.</text>
</comment>
<dbReference type="EMBL" id="LAZR01016334">
    <property type="protein sequence ID" value="KKM04959.1"/>
    <property type="molecule type" value="Genomic_DNA"/>
</dbReference>
<accession>A0A0F9H1Q2</accession>
<dbReference type="AlphaFoldDB" id="A0A0F9H1Q2"/>
<name>A0A0F9H1Q2_9ZZZZ</name>
<proteinExistence type="predicted"/>
<gene>
    <name evidence="1" type="ORF">LCGC14_1759000</name>
</gene>
<evidence type="ECO:0000313" key="1">
    <source>
        <dbReference type="EMBL" id="KKM04959.1"/>
    </source>
</evidence>
<organism evidence="1">
    <name type="scientific">marine sediment metagenome</name>
    <dbReference type="NCBI Taxonomy" id="412755"/>
    <lineage>
        <taxon>unclassified sequences</taxon>
        <taxon>metagenomes</taxon>
        <taxon>ecological metagenomes</taxon>
    </lineage>
</organism>
<protein>
    <submittedName>
        <fullName evidence="1">Uncharacterized protein</fullName>
    </submittedName>
</protein>
<sequence length="69" mass="8023">MKEREMKYKNCAEVIEAFKKGEVNGVWCLDNDHSFIYDEEKEEMIFRGSAENKLVLEILDALGIPAERV</sequence>
<reference evidence="1" key="1">
    <citation type="journal article" date="2015" name="Nature">
        <title>Complex archaea that bridge the gap between prokaryotes and eukaryotes.</title>
        <authorList>
            <person name="Spang A."/>
            <person name="Saw J.H."/>
            <person name="Jorgensen S.L."/>
            <person name="Zaremba-Niedzwiedzka K."/>
            <person name="Martijn J."/>
            <person name="Lind A.E."/>
            <person name="van Eijk R."/>
            <person name="Schleper C."/>
            <person name="Guy L."/>
            <person name="Ettema T.J."/>
        </authorList>
    </citation>
    <scope>NUCLEOTIDE SEQUENCE</scope>
</reference>